<dbReference type="InterPro" id="IPR038441">
    <property type="entry name" value="THAP_Znf_sf"/>
</dbReference>
<evidence type="ECO:0000256" key="5">
    <source>
        <dbReference type="PROSITE-ProRule" id="PRU00309"/>
    </source>
</evidence>
<proteinExistence type="predicted"/>
<dbReference type="GO" id="GO:0008270">
    <property type="term" value="F:zinc ion binding"/>
    <property type="evidence" value="ECO:0007669"/>
    <property type="project" value="UniProtKB-KW"/>
</dbReference>
<evidence type="ECO:0000256" key="4">
    <source>
        <dbReference type="ARBA" id="ARBA00023125"/>
    </source>
</evidence>
<dbReference type="SUPFAM" id="SSF57716">
    <property type="entry name" value="Glucocorticoid receptor-like (DNA-binding domain)"/>
    <property type="match status" value="1"/>
</dbReference>
<keyword evidence="4 5" id="KW-0238">DNA-binding</keyword>
<name>A0A8W8NZ91_MAGGI</name>
<evidence type="ECO:0000313" key="8">
    <source>
        <dbReference type="Proteomes" id="UP000005408"/>
    </source>
</evidence>
<dbReference type="AlphaFoldDB" id="A0A8W8NZ91"/>
<dbReference type="Pfam" id="PF05485">
    <property type="entry name" value="THAP"/>
    <property type="match status" value="1"/>
</dbReference>
<dbReference type="EnsemblMetazoa" id="G9422.1">
    <property type="protein sequence ID" value="G9422.1:cds"/>
    <property type="gene ID" value="G9422"/>
</dbReference>
<dbReference type="Proteomes" id="UP000005408">
    <property type="component" value="Unassembled WGS sequence"/>
</dbReference>
<dbReference type="InterPro" id="IPR006612">
    <property type="entry name" value="THAP_Znf"/>
</dbReference>
<evidence type="ECO:0000256" key="1">
    <source>
        <dbReference type="ARBA" id="ARBA00022723"/>
    </source>
</evidence>
<keyword evidence="1" id="KW-0479">Metal-binding</keyword>
<feature type="domain" description="THAP-type" evidence="6">
    <location>
        <begin position="1"/>
        <end position="84"/>
    </location>
</feature>
<sequence>MPQRCSVPFCCNYGGHQFPKDKQRRFQWRVAIKRLDPLTKKLGEPNDRDVVCHLHFVASDYKDTSVQLELANNRFNEDKFKHFFSLS</sequence>
<dbReference type="Gene3D" id="6.20.210.20">
    <property type="entry name" value="THAP domain"/>
    <property type="match status" value="1"/>
</dbReference>
<evidence type="ECO:0000313" key="7">
    <source>
        <dbReference type="EnsemblMetazoa" id="G9422.1:cds"/>
    </source>
</evidence>
<evidence type="ECO:0000256" key="3">
    <source>
        <dbReference type="ARBA" id="ARBA00022833"/>
    </source>
</evidence>
<organism evidence="7 8">
    <name type="scientific">Magallana gigas</name>
    <name type="common">Pacific oyster</name>
    <name type="synonym">Crassostrea gigas</name>
    <dbReference type="NCBI Taxonomy" id="29159"/>
    <lineage>
        <taxon>Eukaryota</taxon>
        <taxon>Metazoa</taxon>
        <taxon>Spiralia</taxon>
        <taxon>Lophotrochozoa</taxon>
        <taxon>Mollusca</taxon>
        <taxon>Bivalvia</taxon>
        <taxon>Autobranchia</taxon>
        <taxon>Pteriomorphia</taxon>
        <taxon>Ostreida</taxon>
        <taxon>Ostreoidea</taxon>
        <taxon>Ostreidae</taxon>
        <taxon>Magallana</taxon>
    </lineage>
</organism>
<keyword evidence="8" id="KW-1185">Reference proteome</keyword>
<keyword evidence="2 5" id="KW-0863">Zinc-finger</keyword>
<evidence type="ECO:0000256" key="2">
    <source>
        <dbReference type="ARBA" id="ARBA00022771"/>
    </source>
</evidence>
<dbReference type="GO" id="GO:0003677">
    <property type="term" value="F:DNA binding"/>
    <property type="evidence" value="ECO:0007669"/>
    <property type="project" value="UniProtKB-UniRule"/>
</dbReference>
<protein>
    <recommendedName>
        <fullName evidence="6">THAP-type domain-containing protein</fullName>
    </recommendedName>
</protein>
<evidence type="ECO:0000259" key="6">
    <source>
        <dbReference type="PROSITE" id="PS50950"/>
    </source>
</evidence>
<dbReference type="PROSITE" id="PS50950">
    <property type="entry name" value="ZF_THAP"/>
    <property type="match status" value="1"/>
</dbReference>
<reference evidence="7" key="1">
    <citation type="submission" date="2022-08" db="UniProtKB">
        <authorList>
            <consortium name="EnsemblMetazoa"/>
        </authorList>
    </citation>
    <scope>IDENTIFICATION</scope>
    <source>
        <strain evidence="7">05x7-T-G4-1.051#20</strain>
    </source>
</reference>
<keyword evidence="3" id="KW-0862">Zinc</keyword>
<accession>A0A8W8NZ91</accession>